<evidence type="ECO:0000313" key="10">
    <source>
        <dbReference type="EMBL" id="PRW18368.1"/>
    </source>
</evidence>
<feature type="compositionally biased region" description="Low complexity" evidence="7">
    <location>
        <begin position="300"/>
        <end position="315"/>
    </location>
</feature>
<dbReference type="AlphaFoldDB" id="A0A2P6TBV0"/>
<dbReference type="Proteomes" id="UP000239899">
    <property type="component" value="Unassembled WGS sequence"/>
</dbReference>
<dbReference type="Pfam" id="PF12214">
    <property type="entry name" value="TPX2_importin"/>
    <property type="match status" value="1"/>
</dbReference>
<dbReference type="GO" id="GO:0005634">
    <property type="term" value="C:nucleus"/>
    <property type="evidence" value="ECO:0007669"/>
    <property type="project" value="UniProtKB-SubCell"/>
</dbReference>
<keyword evidence="11" id="KW-1185">Reference proteome</keyword>
<feature type="compositionally biased region" description="Basic and acidic residues" evidence="7">
    <location>
        <begin position="581"/>
        <end position="604"/>
    </location>
</feature>
<accession>A0A2P6TBV0</accession>
<dbReference type="OrthoDB" id="514468at2759"/>
<evidence type="ECO:0000259" key="9">
    <source>
        <dbReference type="Pfam" id="PF12214"/>
    </source>
</evidence>
<dbReference type="GO" id="GO:0005819">
    <property type="term" value="C:spindle"/>
    <property type="evidence" value="ECO:0007669"/>
    <property type="project" value="UniProtKB-SubCell"/>
</dbReference>
<gene>
    <name evidence="10" type="ORF">C2E21_9347</name>
</gene>
<feature type="compositionally biased region" description="Low complexity" evidence="7">
    <location>
        <begin position="67"/>
        <end position="82"/>
    </location>
</feature>
<feature type="compositionally biased region" description="Low complexity" evidence="7">
    <location>
        <begin position="105"/>
        <end position="130"/>
    </location>
</feature>
<evidence type="ECO:0000259" key="8">
    <source>
        <dbReference type="Pfam" id="PF06886"/>
    </source>
</evidence>
<feature type="compositionally biased region" description="Pro residues" evidence="7">
    <location>
        <begin position="54"/>
        <end position="66"/>
    </location>
</feature>
<feature type="domain" description="TPX2 C-terminal" evidence="8">
    <location>
        <begin position="559"/>
        <end position="617"/>
    </location>
</feature>
<keyword evidence="6" id="KW-0539">Nucleus</keyword>
<dbReference type="PANTHER" id="PTHR14326">
    <property type="entry name" value="TARGETING PROTEIN FOR XKLP2"/>
    <property type="match status" value="1"/>
</dbReference>
<evidence type="ECO:0000256" key="6">
    <source>
        <dbReference type="ARBA" id="ARBA00023242"/>
    </source>
</evidence>
<evidence type="ECO:0000256" key="2">
    <source>
        <dbReference type="ARBA" id="ARBA00004186"/>
    </source>
</evidence>
<dbReference type="GO" id="GO:0005874">
    <property type="term" value="C:microtubule"/>
    <property type="evidence" value="ECO:0007669"/>
    <property type="project" value="InterPro"/>
</dbReference>
<feature type="compositionally biased region" description="Low complexity" evidence="7">
    <location>
        <begin position="138"/>
        <end position="169"/>
    </location>
</feature>
<organism evidence="10 11">
    <name type="scientific">Chlorella sorokiniana</name>
    <name type="common">Freshwater green alga</name>
    <dbReference type="NCBI Taxonomy" id="3076"/>
    <lineage>
        <taxon>Eukaryota</taxon>
        <taxon>Viridiplantae</taxon>
        <taxon>Chlorophyta</taxon>
        <taxon>core chlorophytes</taxon>
        <taxon>Trebouxiophyceae</taxon>
        <taxon>Chlorellales</taxon>
        <taxon>Chlorellaceae</taxon>
        <taxon>Chlorella clade</taxon>
        <taxon>Chlorella</taxon>
    </lineage>
</organism>
<reference evidence="10 11" key="1">
    <citation type="journal article" date="2018" name="Plant J.">
        <title>Genome sequences of Chlorella sorokiniana UTEX 1602 and Micractinium conductrix SAG 241.80: implications to maltose excretion by a green alga.</title>
        <authorList>
            <person name="Arriola M.B."/>
            <person name="Velmurugan N."/>
            <person name="Zhang Y."/>
            <person name="Plunkett M.H."/>
            <person name="Hondzo H."/>
            <person name="Barney B.M."/>
        </authorList>
    </citation>
    <scope>NUCLEOTIDE SEQUENCE [LARGE SCALE GENOMIC DNA]</scope>
    <source>
        <strain evidence="11">UTEX 1602</strain>
    </source>
</reference>
<feature type="region of interest" description="Disordered" evidence="7">
    <location>
        <begin position="397"/>
        <end position="456"/>
    </location>
</feature>
<feature type="compositionally biased region" description="Polar residues" evidence="7">
    <location>
        <begin position="174"/>
        <end position="187"/>
    </location>
</feature>
<comment type="similarity">
    <text evidence="3">Belongs to the TPX2 family.</text>
</comment>
<comment type="caution">
    <text evidence="10">The sequence shown here is derived from an EMBL/GenBank/DDBJ whole genome shotgun (WGS) entry which is preliminary data.</text>
</comment>
<feature type="region of interest" description="Disordered" evidence="7">
    <location>
        <begin position="575"/>
        <end position="620"/>
    </location>
</feature>
<name>A0A2P6TBV0_CHLSO</name>
<feature type="compositionally biased region" description="Basic and acidic residues" evidence="7">
    <location>
        <begin position="16"/>
        <end position="28"/>
    </location>
</feature>
<evidence type="ECO:0000256" key="4">
    <source>
        <dbReference type="ARBA" id="ARBA00022490"/>
    </source>
</evidence>
<evidence type="ECO:0000256" key="7">
    <source>
        <dbReference type="SAM" id="MobiDB-lite"/>
    </source>
</evidence>
<evidence type="ECO:0000256" key="5">
    <source>
        <dbReference type="ARBA" id="ARBA00023212"/>
    </source>
</evidence>
<evidence type="ECO:0000256" key="3">
    <source>
        <dbReference type="ARBA" id="ARBA00005885"/>
    </source>
</evidence>
<comment type="subcellular location">
    <subcellularLocation>
        <location evidence="2">Cytoplasm</location>
        <location evidence="2">Cytoskeleton</location>
        <location evidence="2">Spindle</location>
    </subcellularLocation>
    <subcellularLocation>
        <location evidence="1">Nucleus</location>
    </subcellularLocation>
</comment>
<dbReference type="InterPro" id="IPR027330">
    <property type="entry name" value="TPX2_central_dom"/>
</dbReference>
<feature type="compositionally biased region" description="Low complexity" evidence="7">
    <location>
        <begin position="403"/>
        <end position="414"/>
    </location>
</feature>
<dbReference type="Pfam" id="PF06886">
    <property type="entry name" value="TPX2"/>
    <property type="match status" value="1"/>
</dbReference>
<evidence type="ECO:0000313" key="11">
    <source>
        <dbReference type="Proteomes" id="UP000239899"/>
    </source>
</evidence>
<keyword evidence="5" id="KW-0206">Cytoskeleton</keyword>
<feature type="region of interest" description="Disordered" evidence="7">
    <location>
        <begin position="471"/>
        <end position="491"/>
    </location>
</feature>
<evidence type="ECO:0000256" key="1">
    <source>
        <dbReference type="ARBA" id="ARBA00004123"/>
    </source>
</evidence>
<feature type="compositionally biased region" description="Low complexity" evidence="7">
    <location>
        <begin position="443"/>
        <end position="452"/>
    </location>
</feature>
<sequence length="620" mass="65557">MAAALEGEGPPEGEIDERFEYDAPRFYDFDEGSPAGAPADGWFDTEGPKGLATPPRPAAAEPPPAQAPAGGAAENSGQQGEAGAKGGKGKGAEWRRALASISNTKAQQQQQAQQQQAQQQAATAKPAAKQGTKRRAAAEPAAGSGGAAAAAAAAGTGSRPTSAAASAAAKQRHQATGAQADGSSSPRLHSLMRLHHGGQKTSEQLELERVEREKAEAAALRRKNAAAVKAVLAPPPPPVAHSTKPLTEPVGVELCTSKRHRMHGMETRSMASPFKSAAEQIAAFEGRVPTKARLGDKGKAVAAAADQQQQQQQQQGRGHHAVLTVPHSPRFATKQRVRPPRFKPREVVEAEEMAAMPKFKARPVNKRILQDRSGQLGLPHVETKAPTVPEPFALKTDQRAAEHSGGPHSSAAGSGSTGAGGVFVFGAQGDNGGRVTRSRAAKKAAGGSSWSGQLTQPEPFRLATDMRGTVKRTAAAEPQQEQHESRPVKRARHGAFQLATDERGAAEQARLEGIRRQQEEQARQEAEFKALPLNKAALAGAWKPAPQMVAALTVPQDMALHSDARAAQRRQFDAAMAAKQAAEEAERAEAERQLAEQEDAELREHRRHLGHKALPLPDRL</sequence>
<feature type="region of interest" description="Disordered" evidence="7">
    <location>
        <begin position="295"/>
        <end position="320"/>
    </location>
</feature>
<dbReference type="STRING" id="3076.A0A2P6TBV0"/>
<protein>
    <submittedName>
        <fullName evidence="10">TPX2-like isoform X2</fullName>
    </submittedName>
</protein>
<proteinExistence type="inferred from homology"/>
<dbReference type="InterPro" id="IPR009675">
    <property type="entry name" value="TPX2_fam"/>
</dbReference>
<dbReference type="InterPro" id="IPR027329">
    <property type="entry name" value="TPX2_C"/>
</dbReference>
<feature type="region of interest" description="Disordered" evidence="7">
    <location>
        <begin position="1"/>
        <end position="206"/>
    </location>
</feature>
<dbReference type="PANTHER" id="PTHR14326:SF44">
    <property type="entry name" value="TARGETING PROTEIN FOR XKLP2"/>
    <property type="match status" value="1"/>
</dbReference>
<dbReference type="GO" id="GO:0060236">
    <property type="term" value="P:regulation of mitotic spindle organization"/>
    <property type="evidence" value="ECO:0007669"/>
    <property type="project" value="InterPro"/>
</dbReference>
<dbReference type="EMBL" id="LHPG02000026">
    <property type="protein sequence ID" value="PRW18368.1"/>
    <property type="molecule type" value="Genomic_DNA"/>
</dbReference>
<keyword evidence="4" id="KW-0963">Cytoplasm</keyword>
<feature type="domain" description="TPX2 central" evidence="9">
    <location>
        <begin position="323"/>
        <end position="406"/>
    </location>
</feature>